<dbReference type="Gramene" id="OMERI01G31960.2">
    <property type="protein sequence ID" value="OMERI01G31960.2"/>
    <property type="gene ID" value="OMERI01G31960"/>
</dbReference>
<name>A0A0E0C9B8_9ORYZ</name>
<accession>A0A0E0C9B8</accession>
<dbReference type="Proteomes" id="UP000008021">
    <property type="component" value="Chromosome 1"/>
</dbReference>
<sequence>EPRPRPAFRLLLASSRAPPASGLGVRGVCKCSSSPSRSHSPPPPPQLALAQGQRAGSDRAVWLASPSTDLRLVSSRIESNELKIVS</sequence>
<dbReference type="HOGENOM" id="CLU_2504492_0_0_1"/>
<keyword evidence="3" id="KW-1185">Reference proteome</keyword>
<feature type="region of interest" description="Disordered" evidence="1">
    <location>
        <begin position="17"/>
        <end position="53"/>
    </location>
</feature>
<evidence type="ECO:0000313" key="3">
    <source>
        <dbReference type="Proteomes" id="UP000008021"/>
    </source>
</evidence>
<evidence type="ECO:0000256" key="1">
    <source>
        <dbReference type="SAM" id="MobiDB-lite"/>
    </source>
</evidence>
<organism evidence="2">
    <name type="scientific">Oryza meridionalis</name>
    <dbReference type="NCBI Taxonomy" id="40149"/>
    <lineage>
        <taxon>Eukaryota</taxon>
        <taxon>Viridiplantae</taxon>
        <taxon>Streptophyta</taxon>
        <taxon>Embryophyta</taxon>
        <taxon>Tracheophyta</taxon>
        <taxon>Spermatophyta</taxon>
        <taxon>Magnoliopsida</taxon>
        <taxon>Liliopsida</taxon>
        <taxon>Poales</taxon>
        <taxon>Poaceae</taxon>
        <taxon>BOP clade</taxon>
        <taxon>Oryzoideae</taxon>
        <taxon>Oryzeae</taxon>
        <taxon>Oryzinae</taxon>
        <taxon>Oryza</taxon>
    </lineage>
</organism>
<evidence type="ECO:0000313" key="2">
    <source>
        <dbReference type="EnsemblPlants" id="OMERI01G31960.2"/>
    </source>
</evidence>
<reference evidence="2" key="1">
    <citation type="submission" date="2015-04" db="UniProtKB">
        <authorList>
            <consortium name="EnsemblPlants"/>
        </authorList>
    </citation>
    <scope>IDENTIFICATION</scope>
</reference>
<protein>
    <submittedName>
        <fullName evidence="2">Uncharacterized protein</fullName>
    </submittedName>
</protein>
<proteinExistence type="predicted"/>
<dbReference type="EnsemblPlants" id="OMERI01G31960.2">
    <property type="protein sequence ID" value="OMERI01G31960.2"/>
    <property type="gene ID" value="OMERI01G31960"/>
</dbReference>
<dbReference type="AlphaFoldDB" id="A0A0E0C9B8"/>
<reference evidence="2" key="2">
    <citation type="submission" date="2018-05" db="EMBL/GenBank/DDBJ databases">
        <title>OmerRS3 (Oryza meridionalis Reference Sequence Version 3).</title>
        <authorList>
            <person name="Zhang J."/>
            <person name="Kudrna D."/>
            <person name="Lee S."/>
            <person name="Talag J."/>
            <person name="Welchert J."/>
            <person name="Wing R.A."/>
        </authorList>
    </citation>
    <scope>NUCLEOTIDE SEQUENCE [LARGE SCALE GENOMIC DNA]</scope>
    <source>
        <strain evidence="2">cv. OR44</strain>
    </source>
</reference>